<dbReference type="EMBL" id="OC926128">
    <property type="protein sequence ID" value="CAD7656533.1"/>
    <property type="molecule type" value="Genomic_DNA"/>
</dbReference>
<keyword evidence="2" id="KW-1185">Reference proteome</keyword>
<reference evidence="1" key="1">
    <citation type="submission" date="2020-11" db="EMBL/GenBank/DDBJ databases">
        <authorList>
            <person name="Tran Van P."/>
        </authorList>
    </citation>
    <scope>NUCLEOTIDE SEQUENCE</scope>
</reference>
<evidence type="ECO:0000313" key="1">
    <source>
        <dbReference type="EMBL" id="CAD7656533.1"/>
    </source>
</evidence>
<dbReference type="Proteomes" id="UP000728032">
    <property type="component" value="Unassembled WGS sequence"/>
</dbReference>
<dbReference type="AlphaFoldDB" id="A0A7R9MAD6"/>
<sequence length="94" mass="10708">MKYTVGVLDQIYVDIVYQYAARMASVHLGQSYLPALITALCYGPHTQRLFEASLLTYWMKAGKHMSDLYLDTSTPVQCLTLIEMQSLFVSHRIS</sequence>
<gene>
    <name evidence="1" type="ORF">ONB1V03_LOCUS13169</name>
</gene>
<protein>
    <submittedName>
        <fullName evidence="1">Uncharacterized protein</fullName>
    </submittedName>
</protein>
<organism evidence="1">
    <name type="scientific">Oppiella nova</name>
    <dbReference type="NCBI Taxonomy" id="334625"/>
    <lineage>
        <taxon>Eukaryota</taxon>
        <taxon>Metazoa</taxon>
        <taxon>Ecdysozoa</taxon>
        <taxon>Arthropoda</taxon>
        <taxon>Chelicerata</taxon>
        <taxon>Arachnida</taxon>
        <taxon>Acari</taxon>
        <taxon>Acariformes</taxon>
        <taxon>Sarcoptiformes</taxon>
        <taxon>Oribatida</taxon>
        <taxon>Brachypylina</taxon>
        <taxon>Oppioidea</taxon>
        <taxon>Oppiidae</taxon>
        <taxon>Oppiella</taxon>
    </lineage>
</organism>
<name>A0A7R9MAD6_9ACAR</name>
<accession>A0A7R9MAD6</accession>
<dbReference type="EMBL" id="CAJPVJ010011303">
    <property type="protein sequence ID" value="CAG2173720.1"/>
    <property type="molecule type" value="Genomic_DNA"/>
</dbReference>
<evidence type="ECO:0000313" key="2">
    <source>
        <dbReference type="Proteomes" id="UP000728032"/>
    </source>
</evidence>
<proteinExistence type="predicted"/>